<evidence type="ECO:0000256" key="1">
    <source>
        <dbReference type="SAM" id="MobiDB-lite"/>
    </source>
</evidence>
<reference evidence="2" key="1">
    <citation type="submission" date="2020-03" db="EMBL/GenBank/DDBJ databases">
        <authorList>
            <person name="Weist P."/>
        </authorList>
    </citation>
    <scope>NUCLEOTIDE SEQUENCE</scope>
</reference>
<gene>
    <name evidence="2" type="ORF">PLEPLA_LOCUS32487</name>
</gene>
<evidence type="ECO:0000313" key="2">
    <source>
        <dbReference type="EMBL" id="CAB1444769.1"/>
    </source>
</evidence>
<keyword evidence="3" id="KW-1185">Reference proteome</keyword>
<evidence type="ECO:0000313" key="3">
    <source>
        <dbReference type="Proteomes" id="UP001153269"/>
    </source>
</evidence>
<dbReference type="EMBL" id="CADEAL010003446">
    <property type="protein sequence ID" value="CAB1444769.1"/>
    <property type="molecule type" value="Genomic_DNA"/>
</dbReference>
<protein>
    <submittedName>
        <fullName evidence="2">Uncharacterized protein</fullName>
    </submittedName>
</protein>
<proteinExistence type="predicted"/>
<organism evidence="2 3">
    <name type="scientific">Pleuronectes platessa</name>
    <name type="common">European plaice</name>
    <dbReference type="NCBI Taxonomy" id="8262"/>
    <lineage>
        <taxon>Eukaryota</taxon>
        <taxon>Metazoa</taxon>
        <taxon>Chordata</taxon>
        <taxon>Craniata</taxon>
        <taxon>Vertebrata</taxon>
        <taxon>Euteleostomi</taxon>
        <taxon>Actinopterygii</taxon>
        <taxon>Neopterygii</taxon>
        <taxon>Teleostei</taxon>
        <taxon>Neoteleostei</taxon>
        <taxon>Acanthomorphata</taxon>
        <taxon>Carangaria</taxon>
        <taxon>Pleuronectiformes</taxon>
        <taxon>Pleuronectoidei</taxon>
        <taxon>Pleuronectidae</taxon>
        <taxon>Pleuronectes</taxon>
    </lineage>
</organism>
<dbReference type="AlphaFoldDB" id="A0A9N7V3C8"/>
<dbReference type="Proteomes" id="UP001153269">
    <property type="component" value="Unassembled WGS sequence"/>
</dbReference>
<comment type="caution">
    <text evidence="2">The sequence shown here is derived from an EMBL/GenBank/DDBJ whole genome shotgun (WGS) entry which is preliminary data.</text>
</comment>
<sequence>MCGVACCLAPRCGMVQEAGLPARWKGRSTRADPVQVEGRVQHRGQLGRLRSRITLRSRKVQGGKAAGGTTRSADASAGASVAEKQLRTLRRPSSYMLQARHDAAGGMHPL</sequence>
<name>A0A9N7V3C8_PLEPL</name>
<feature type="region of interest" description="Disordered" evidence="1">
    <location>
        <begin position="58"/>
        <end position="110"/>
    </location>
</feature>
<accession>A0A9N7V3C8</accession>